<evidence type="ECO:0000313" key="2">
    <source>
        <dbReference type="Proteomes" id="UP000342249"/>
    </source>
</evidence>
<protein>
    <submittedName>
        <fullName evidence="1">Uncharacterized protein</fullName>
    </submittedName>
</protein>
<gene>
    <name evidence="1" type="ORF">E4V82_07335</name>
</gene>
<sequence>MVVNQKRKCQSCAKLGSGKLMINSVEGYIAHKVHRVQEGETAVGAGFAICAVLDWDGVCTNEKWYL</sequence>
<reference evidence="1 2" key="1">
    <citation type="journal article" date="2019" name="Lett. Appl. Microbiol.">
        <title>A case of 'blown pack' spoilage of vacuum-packaged pork likely associated with Clostridium estertheticum in Canada.</title>
        <authorList>
            <person name="Zhang P."/>
            <person name="Ward P."/>
            <person name="McMullen L.M."/>
            <person name="Yang X."/>
        </authorList>
    </citation>
    <scope>NUCLEOTIDE SEQUENCE [LARGE SCALE GENOMIC DNA]</scope>
    <source>
        <strain evidence="1 2">MA19</strain>
    </source>
</reference>
<accession>A0A5N7ILQ9</accession>
<dbReference type="AlphaFoldDB" id="A0A5N7ILQ9"/>
<dbReference type="EMBL" id="SPSF01000016">
    <property type="protein sequence ID" value="MPQ61923.1"/>
    <property type="molecule type" value="Genomic_DNA"/>
</dbReference>
<proteinExistence type="predicted"/>
<name>A0A5N7ILQ9_9CLOT</name>
<comment type="caution">
    <text evidence="1">The sequence shown here is derived from an EMBL/GenBank/DDBJ whole genome shotgun (WGS) entry which is preliminary data.</text>
</comment>
<evidence type="ECO:0000313" key="1">
    <source>
        <dbReference type="EMBL" id="MPQ61923.1"/>
    </source>
</evidence>
<dbReference type="RefSeq" id="WP_162523102.1">
    <property type="nucleotide sequence ID" value="NZ_SPSE01000018.1"/>
</dbReference>
<organism evidence="1 2">
    <name type="scientific">Clostridium estertheticum</name>
    <dbReference type="NCBI Taxonomy" id="238834"/>
    <lineage>
        <taxon>Bacteria</taxon>
        <taxon>Bacillati</taxon>
        <taxon>Bacillota</taxon>
        <taxon>Clostridia</taxon>
        <taxon>Eubacteriales</taxon>
        <taxon>Clostridiaceae</taxon>
        <taxon>Clostridium</taxon>
    </lineage>
</organism>
<dbReference type="Proteomes" id="UP000342249">
    <property type="component" value="Unassembled WGS sequence"/>
</dbReference>